<reference evidence="3 4" key="1">
    <citation type="journal article" date="2010" name="Science">
        <title>Genomic comparison of the ants Camponotus floridanus and Harpegnathos saltator.</title>
        <authorList>
            <person name="Bonasio R."/>
            <person name="Zhang G."/>
            <person name="Ye C."/>
            <person name="Mutti N.S."/>
            <person name="Fang X."/>
            <person name="Qin N."/>
            <person name="Donahue G."/>
            <person name="Yang P."/>
            <person name="Li Q."/>
            <person name="Li C."/>
            <person name="Zhang P."/>
            <person name="Huang Z."/>
            <person name="Berger S.L."/>
            <person name="Reinberg D."/>
            <person name="Wang J."/>
            <person name="Liebig J."/>
        </authorList>
    </citation>
    <scope>NUCLEOTIDE SEQUENCE [LARGE SCALE GENOMIC DNA]</scope>
    <source>
        <strain evidence="4">C129</strain>
    </source>
</reference>
<feature type="non-terminal residue" evidence="3">
    <location>
        <position position="87"/>
    </location>
</feature>
<dbReference type="Gene3D" id="3.40.50.720">
    <property type="entry name" value="NAD(P)-binding Rossmann-like Domain"/>
    <property type="match status" value="1"/>
</dbReference>
<dbReference type="GO" id="GO:0035336">
    <property type="term" value="P:long-chain fatty-acyl-CoA metabolic process"/>
    <property type="evidence" value="ECO:0007669"/>
    <property type="project" value="TreeGrafter"/>
</dbReference>
<dbReference type="InParanoid" id="E2A8X0"/>
<dbReference type="Pfam" id="PF07993">
    <property type="entry name" value="NAD_binding_4"/>
    <property type="match status" value="1"/>
</dbReference>
<evidence type="ECO:0000313" key="4">
    <source>
        <dbReference type="Proteomes" id="UP000000311"/>
    </source>
</evidence>
<feature type="domain" description="Thioester reductase (TE)" evidence="2">
    <location>
        <begin position="11"/>
        <end position="83"/>
    </location>
</feature>
<dbReference type="InterPro" id="IPR013120">
    <property type="entry name" value="FAR_NAD-bd"/>
</dbReference>
<evidence type="ECO:0000259" key="2">
    <source>
        <dbReference type="Pfam" id="PF07993"/>
    </source>
</evidence>
<name>E2A8X0_CAMFO</name>
<accession>E2A8X0</accession>
<keyword evidence="1" id="KW-0444">Lipid biosynthesis</keyword>
<evidence type="ECO:0000256" key="1">
    <source>
        <dbReference type="RuleBase" id="RU363097"/>
    </source>
</evidence>
<keyword evidence="1" id="KW-0521">NADP</keyword>
<dbReference type="PANTHER" id="PTHR11011:SF116">
    <property type="entry name" value="FATTY ACYL-COA REDUCTASE CG5065-RELATED"/>
    <property type="match status" value="1"/>
</dbReference>
<dbReference type="GO" id="GO:0080019">
    <property type="term" value="F:alcohol-forming very long-chain fatty acyl-CoA reductase activity"/>
    <property type="evidence" value="ECO:0007669"/>
    <property type="project" value="InterPro"/>
</dbReference>
<proteinExistence type="inferred from homology"/>
<keyword evidence="4" id="KW-1185">Reference proteome</keyword>
<protein>
    <recommendedName>
        <fullName evidence="1">Fatty acyl-CoA reductase</fullName>
        <ecNumber evidence="1">1.2.1.84</ecNumber>
    </recommendedName>
</protein>
<dbReference type="GO" id="GO:0005777">
    <property type="term" value="C:peroxisome"/>
    <property type="evidence" value="ECO:0007669"/>
    <property type="project" value="TreeGrafter"/>
</dbReference>
<dbReference type="Proteomes" id="UP000000311">
    <property type="component" value="Unassembled WGS sequence"/>
</dbReference>
<organism evidence="4">
    <name type="scientific">Camponotus floridanus</name>
    <name type="common">Florida carpenter ant</name>
    <dbReference type="NCBI Taxonomy" id="104421"/>
    <lineage>
        <taxon>Eukaryota</taxon>
        <taxon>Metazoa</taxon>
        <taxon>Ecdysozoa</taxon>
        <taxon>Arthropoda</taxon>
        <taxon>Hexapoda</taxon>
        <taxon>Insecta</taxon>
        <taxon>Pterygota</taxon>
        <taxon>Neoptera</taxon>
        <taxon>Endopterygota</taxon>
        <taxon>Hymenoptera</taxon>
        <taxon>Apocrita</taxon>
        <taxon>Aculeata</taxon>
        <taxon>Formicoidea</taxon>
        <taxon>Formicidae</taxon>
        <taxon>Formicinae</taxon>
        <taxon>Camponotus</taxon>
    </lineage>
</organism>
<gene>
    <name evidence="3" type="ORF">EAG_00363</name>
</gene>
<dbReference type="InterPro" id="IPR026055">
    <property type="entry name" value="FAR"/>
</dbReference>
<dbReference type="OMA" id="AVFINTR"/>
<feature type="non-terminal residue" evidence="3">
    <location>
        <position position="1"/>
    </location>
</feature>
<evidence type="ECO:0000313" key="3">
    <source>
        <dbReference type="EMBL" id="EFN70119.1"/>
    </source>
</evidence>
<keyword evidence="1" id="KW-0443">Lipid metabolism</keyword>
<keyword evidence="1" id="KW-0560">Oxidoreductase</keyword>
<dbReference type="EC" id="1.2.1.84" evidence="1"/>
<sequence>LFDILRSEQPSALNKLIPIASDVSVEGLGLLPSDREMLIEKVNIIFHVAASVRFDDNLRKAIFNNTRSTRDLCILATEMKKLVVCIF</sequence>
<dbReference type="PANTHER" id="PTHR11011">
    <property type="entry name" value="MALE STERILITY PROTEIN 2-RELATED"/>
    <property type="match status" value="1"/>
</dbReference>
<dbReference type="GO" id="GO:0102965">
    <property type="term" value="F:alcohol-forming long-chain fatty acyl-CoA reductase activity"/>
    <property type="evidence" value="ECO:0007669"/>
    <property type="project" value="UniProtKB-EC"/>
</dbReference>
<comment type="function">
    <text evidence="1">Catalyzes the reduction of fatty acyl-CoA to fatty alcohols.</text>
</comment>
<comment type="similarity">
    <text evidence="1">Belongs to the fatty acyl-CoA reductase family.</text>
</comment>
<dbReference type="EMBL" id="GL437675">
    <property type="protein sequence ID" value="EFN70119.1"/>
    <property type="molecule type" value="Genomic_DNA"/>
</dbReference>
<comment type="catalytic activity">
    <reaction evidence="1">
        <text>a long-chain fatty acyl-CoA + 2 NADPH + 2 H(+) = a long-chain primary fatty alcohol + 2 NADP(+) + CoA</text>
        <dbReference type="Rhea" id="RHEA:52716"/>
        <dbReference type="ChEBI" id="CHEBI:15378"/>
        <dbReference type="ChEBI" id="CHEBI:57287"/>
        <dbReference type="ChEBI" id="CHEBI:57783"/>
        <dbReference type="ChEBI" id="CHEBI:58349"/>
        <dbReference type="ChEBI" id="CHEBI:77396"/>
        <dbReference type="ChEBI" id="CHEBI:83139"/>
        <dbReference type="EC" id="1.2.1.84"/>
    </reaction>
</comment>
<dbReference type="AlphaFoldDB" id="E2A8X0"/>